<evidence type="ECO:0000313" key="2">
    <source>
        <dbReference type="Proteomes" id="UP000006729"/>
    </source>
</evidence>
<gene>
    <name evidence="1" type="ORF">POPTR_006G177125v4</name>
</gene>
<protein>
    <submittedName>
        <fullName evidence="1">Uncharacterized protein</fullName>
    </submittedName>
</protein>
<comment type="caution">
    <text evidence="1">The sequence shown here is derived from an EMBL/GenBank/DDBJ whole genome shotgun (WGS) entry which is preliminary data.</text>
</comment>
<proteinExistence type="predicted"/>
<accession>A0ACC0SUU8</accession>
<sequence>MKLNELGRKKKEHGRRKIIIKIKIHARWQLVEIVGMRASDMRSKAFKVAVIVHASTRGNIHMEHTWMGPTAVQT</sequence>
<reference evidence="1 2" key="1">
    <citation type="journal article" date="2006" name="Science">
        <title>The genome of black cottonwood, Populus trichocarpa (Torr. &amp; Gray).</title>
        <authorList>
            <person name="Tuskan G.A."/>
            <person name="Difazio S."/>
            <person name="Jansson S."/>
            <person name="Bohlmann J."/>
            <person name="Grigoriev I."/>
            <person name="Hellsten U."/>
            <person name="Putnam N."/>
            <person name="Ralph S."/>
            <person name="Rombauts S."/>
            <person name="Salamov A."/>
            <person name="Schein J."/>
            <person name="Sterck L."/>
            <person name="Aerts A."/>
            <person name="Bhalerao R.R."/>
            <person name="Bhalerao R.P."/>
            <person name="Blaudez D."/>
            <person name="Boerjan W."/>
            <person name="Brun A."/>
            <person name="Brunner A."/>
            <person name="Busov V."/>
            <person name="Campbell M."/>
            <person name="Carlson J."/>
            <person name="Chalot M."/>
            <person name="Chapman J."/>
            <person name="Chen G.L."/>
            <person name="Cooper D."/>
            <person name="Coutinho P.M."/>
            <person name="Couturier J."/>
            <person name="Covert S."/>
            <person name="Cronk Q."/>
            <person name="Cunningham R."/>
            <person name="Davis J."/>
            <person name="Degroeve S."/>
            <person name="Dejardin A."/>
            <person name="Depamphilis C."/>
            <person name="Detter J."/>
            <person name="Dirks B."/>
            <person name="Dubchak I."/>
            <person name="Duplessis S."/>
            <person name="Ehlting J."/>
            <person name="Ellis B."/>
            <person name="Gendler K."/>
            <person name="Goodstein D."/>
            <person name="Gribskov M."/>
            <person name="Grimwood J."/>
            <person name="Groover A."/>
            <person name="Gunter L."/>
            <person name="Hamberger B."/>
            <person name="Heinze B."/>
            <person name="Helariutta Y."/>
            <person name="Henrissat B."/>
            <person name="Holligan D."/>
            <person name="Holt R."/>
            <person name="Huang W."/>
            <person name="Islam-Faridi N."/>
            <person name="Jones S."/>
            <person name="Jones-Rhoades M."/>
            <person name="Jorgensen R."/>
            <person name="Joshi C."/>
            <person name="Kangasjarvi J."/>
            <person name="Karlsson J."/>
            <person name="Kelleher C."/>
            <person name="Kirkpatrick R."/>
            <person name="Kirst M."/>
            <person name="Kohler A."/>
            <person name="Kalluri U."/>
            <person name="Larimer F."/>
            <person name="Leebens-Mack J."/>
            <person name="Leple J.C."/>
            <person name="Locascio P."/>
            <person name="Lou Y."/>
            <person name="Lucas S."/>
            <person name="Martin F."/>
            <person name="Montanini B."/>
            <person name="Napoli C."/>
            <person name="Nelson D.R."/>
            <person name="Nelson C."/>
            <person name="Nieminen K."/>
            <person name="Nilsson O."/>
            <person name="Pereda V."/>
            <person name="Peter G."/>
            <person name="Philippe R."/>
            <person name="Pilate G."/>
            <person name="Poliakov A."/>
            <person name="Razumovskaya J."/>
            <person name="Richardson P."/>
            <person name="Rinaldi C."/>
            <person name="Ritland K."/>
            <person name="Rouze P."/>
            <person name="Ryaboy D."/>
            <person name="Schmutz J."/>
            <person name="Schrader J."/>
            <person name="Segerman B."/>
            <person name="Shin H."/>
            <person name="Siddiqui A."/>
            <person name="Sterky F."/>
            <person name="Terry A."/>
            <person name="Tsai C.J."/>
            <person name="Uberbacher E."/>
            <person name="Unneberg P."/>
            <person name="Vahala J."/>
            <person name="Wall K."/>
            <person name="Wessler S."/>
            <person name="Yang G."/>
            <person name="Yin T."/>
            <person name="Douglas C."/>
            <person name="Marra M."/>
            <person name="Sandberg G."/>
            <person name="Van de Peer Y."/>
            <person name="Rokhsar D."/>
        </authorList>
    </citation>
    <scope>NUCLEOTIDE SEQUENCE [LARGE SCALE GENOMIC DNA]</scope>
    <source>
        <strain evidence="2">cv. Nisqually</strain>
    </source>
</reference>
<evidence type="ECO:0000313" key="1">
    <source>
        <dbReference type="EMBL" id="KAI9393042.1"/>
    </source>
</evidence>
<dbReference type="Proteomes" id="UP000006729">
    <property type="component" value="Chromosome 6"/>
</dbReference>
<dbReference type="EMBL" id="CM009295">
    <property type="protein sequence ID" value="KAI9393042.1"/>
    <property type="molecule type" value="Genomic_DNA"/>
</dbReference>
<organism evidence="1 2">
    <name type="scientific">Populus trichocarpa</name>
    <name type="common">Western balsam poplar</name>
    <name type="synonym">Populus balsamifera subsp. trichocarpa</name>
    <dbReference type="NCBI Taxonomy" id="3694"/>
    <lineage>
        <taxon>Eukaryota</taxon>
        <taxon>Viridiplantae</taxon>
        <taxon>Streptophyta</taxon>
        <taxon>Embryophyta</taxon>
        <taxon>Tracheophyta</taxon>
        <taxon>Spermatophyta</taxon>
        <taxon>Magnoliopsida</taxon>
        <taxon>eudicotyledons</taxon>
        <taxon>Gunneridae</taxon>
        <taxon>Pentapetalae</taxon>
        <taxon>rosids</taxon>
        <taxon>fabids</taxon>
        <taxon>Malpighiales</taxon>
        <taxon>Salicaceae</taxon>
        <taxon>Saliceae</taxon>
        <taxon>Populus</taxon>
    </lineage>
</organism>
<keyword evidence="2" id="KW-1185">Reference proteome</keyword>
<name>A0ACC0SUU8_POPTR</name>